<evidence type="ECO:0000256" key="1">
    <source>
        <dbReference type="ARBA" id="ARBA00023125"/>
    </source>
</evidence>
<dbReference type="AlphaFoldDB" id="A0A510PFE2"/>
<reference evidence="2 3" key="1">
    <citation type="journal article" date="2019" name="Appl. Environ. Microbiol.">
        <title>Co-occurrence of broad and narrow host-range viruses infecting the toxic bloom-forming cyanobacterium Microcystis aeruginosa.</title>
        <authorList>
            <person name="Morimoto D."/>
            <person name="Tominaga K."/>
            <person name="Nishimura Y."/>
            <person name="Yoshida N."/>
            <person name="Kimura S."/>
            <person name="Sako Y."/>
            <person name="Yoshida T."/>
        </authorList>
    </citation>
    <scope>NUCLEOTIDE SEQUENCE [LARGE SCALE GENOMIC DNA]</scope>
    <source>
        <strain evidence="2 3">11-30S32</strain>
    </source>
</reference>
<dbReference type="Gene3D" id="1.10.150.130">
    <property type="match status" value="1"/>
</dbReference>
<evidence type="ECO:0000313" key="2">
    <source>
        <dbReference type="EMBL" id="GCA92173.1"/>
    </source>
</evidence>
<proteinExistence type="predicted"/>
<dbReference type="Proteomes" id="UP000321223">
    <property type="component" value="Unassembled WGS sequence"/>
</dbReference>
<comment type="caution">
    <text evidence="2">The sequence shown here is derived from an EMBL/GenBank/DDBJ whole genome shotgun (WGS) entry which is preliminary data.</text>
</comment>
<keyword evidence="1" id="KW-0238">DNA-binding</keyword>
<dbReference type="EMBL" id="BHVU01000030">
    <property type="protein sequence ID" value="GCA92173.1"/>
    <property type="molecule type" value="Genomic_DNA"/>
</dbReference>
<dbReference type="RefSeq" id="WP_147069181.1">
    <property type="nucleotide sequence ID" value="NZ_BHVU01000030.1"/>
</dbReference>
<gene>
    <name evidence="2" type="ORF">MAE30S32_08250</name>
</gene>
<name>A0A510PFE2_MICAE</name>
<evidence type="ECO:0000313" key="3">
    <source>
        <dbReference type="Proteomes" id="UP000321223"/>
    </source>
</evidence>
<organism evidence="2 3">
    <name type="scientific">Microcystis aeruginosa 11-30S32</name>
    <dbReference type="NCBI Taxonomy" id="2358142"/>
    <lineage>
        <taxon>Bacteria</taxon>
        <taxon>Bacillati</taxon>
        <taxon>Cyanobacteriota</taxon>
        <taxon>Cyanophyceae</taxon>
        <taxon>Oscillatoriophycideae</taxon>
        <taxon>Chroococcales</taxon>
        <taxon>Microcystaceae</taxon>
        <taxon>Microcystis</taxon>
    </lineage>
</organism>
<sequence>MDDSQKYEADCQKIRKANHELLTDFESWLESSGLSEKTINNHVSNIDFYINEYLLYEDAVEAKDGVDMVSEFLGYWFIKKALWASQSSIKANAGSLKKFYTFLLEKGLIDKDDLQELKETIKEEMSEWLETLRRYDDPLTEDMSDVW</sequence>
<dbReference type="GO" id="GO:0003677">
    <property type="term" value="F:DNA binding"/>
    <property type="evidence" value="ECO:0007669"/>
    <property type="project" value="UniProtKB-KW"/>
</dbReference>
<accession>A0A510PFE2</accession>
<dbReference type="InterPro" id="IPR010998">
    <property type="entry name" value="Integrase_recombinase_N"/>
</dbReference>
<protein>
    <submittedName>
        <fullName evidence="2">Recombinase</fullName>
    </submittedName>
</protein>